<reference evidence="2" key="1">
    <citation type="submission" date="2015-01" db="EMBL/GenBank/DDBJ databases">
        <authorList>
            <person name="Aksoy S."/>
            <person name="Warren W."/>
            <person name="Wilson R.K."/>
        </authorList>
    </citation>
    <scope>NUCLEOTIDE SEQUENCE [LARGE SCALE GENOMIC DNA]</scope>
    <source>
        <strain evidence="2">IAEA</strain>
    </source>
</reference>
<dbReference type="EMBL" id="JXJN01003231">
    <property type="status" value="NOT_ANNOTATED_CDS"/>
    <property type="molecule type" value="Genomic_DNA"/>
</dbReference>
<dbReference type="Proteomes" id="UP000092460">
    <property type="component" value="Unassembled WGS sequence"/>
</dbReference>
<organism evidence="1 2">
    <name type="scientific">Glossina palpalis gambiensis</name>
    <dbReference type="NCBI Taxonomy" id="67801"/>
    <lineage>
        <taxon>Eukaryota</taxon>
        <taxon>Metazoa</taxon>
        <taxon>Ecdysozoa</taxon>
        <taxon>Arthropoda</taxon>
        <taxon>Hexapoda</taxon>
        <taxon>Insecta</taxon>
        <taxon>Pterygota</taxon>
        <taxon>Neoptera</taxon>
        <taxon>Endopterygota</taxon>
        <taxon>Diptera</taxon>
        <taxon>Brachycera</taxon>
        <taxon>Muscomorpha</taxon>
        <taxon>Hippoboscoidea</taxon>
        <taxon>Glossinidae</taxon>
        <taxon>Glossina</taxon>
    </lineage>
</organism>
<evidence type="ECO:0000313" key="2">
    <source>
        <dbReference type="Proteomes" id="UP000092460"/>
    </source>
</evidence>
<proteinExistence type="predicted"/>
<protein>
    <submittedName>
        <fullName evidence="1">Uncharacterized protein</fullName>
    </submittedName>
</protein>
<accession>A0A1B0ATB1</accession>
<dbReference type="VEuPathDB" id="VectorBase:GPPI007811"/>
<keyword evidence="2" id="KW-1185">Reference proteome</keyword>
<dbReference type="AlphaFoldDB" id="A0A1B0ATB1"/>
<sequence>MVKLLANIWNLGKLCQESLELQLSSFKPLFDKLKVRFIITSYTCIDLMPQPKSDSNKPESNSIATKSRLDRNRVRLTFFVATVNVLPFRQWQRAAVVSMAQDFIDDGNLLNVIRNLLNYCTNA</sequence>
<dbReference type="EnsemblMetazoa" id="GPPI007811-RA">
    <property type="protein sequence ID" value="GPPI007811-PA"/>
    <property type="gene ID" value="GPPI007811"/>
</dbReference>
<reference evidence="1" key="2">
    <citation type="submission" date="2020-05" db="UniProtKB">
        <authorList>
            <consortium name="EnsemblMetazoa"/>
        </authorList>
    </citation>
    <scope>IDENTIFICATION</scope>
    <source>
        <strain evidence="1">IAEA</strain>
    </source>
</reference>
<name>A0A1B0ATB1_9MUSC</name>
<evidence type="ECO:0000313" key="1">
    <source>
        <dbReference type="EnsemblMetazoa" id="GPPI007811-PA"/>
    </source>
</evidence>